<dbReference type="Pfam" id="PF00196">
    <property type="entry name" value="GerE"/>
    <property type="match status" value="1"/>
</dbReference>
<dbReference type="CDD" id="cd06170">
    <property type="entry name" value="LuxR_C_like"/>
    <property type="match status" value="1"/>
</dbReference>
<dbReference type="PRINTS" id="PR00038">
    <property type="entry name" value="HTHLUXR"/>
</dbReference>
<dbReference type="InterPro" id="IPR000792">
    <property type="entry name" value="Tscrpt_reg_LuxR_C"/>
</dbReference>
<dbReference type="Gene3D" id="1.10.10.10">
    <property type="entry name" value="Winged helix-like DNA-binding domain superfamily/Winged helix DNA-binding domain"/>
    <property type="match status" value="1"/>
</dbReference>
<dbReference type="InterPro" id="IPR016032">
    <property type="entry name" value="Sig_transdc_resp-reg_C-effctor"/>
</dbReference>
<sequence length="217" mass="23957">MTTVLHHSTQSAVRRLLMAEPEPGPGLPSAAVDALADLIGCDSFDLCEADETGWCLWERVLPYEQRDPQLCDGPLYTGLQHDAALPVSLREASDYELTDMVRLGFRNRSGTVTQISYDRRHHHFTVDEVSLLRMVEPAIRRLVRESAQPGSAHSLSAAERRVLTLVATGASNREVAEELYVTIHTVRKHLENAYRKLGVTNRTSAALLVTGGSSRIG</sequence>
<dbReference type="SUPFAM" id="SSF46894">
    <property type="entry name" value="C-terminal effector domain of the bipartite response regulators"/>
    <property type="match status" value="1"/>
</dbReference>
<dbReference type="PANTHER" id="PTHR44688:SF16">
    <property type="entry name" value="DNA-BINDING TRANSCRIPTIONAL ACTIVATOR DEVR_DOSR"/>
    <property type="match status" value="1"/>
</dbReference>
<dbReference type="EMBL" id="JADKPN010000001">
    <property type="protein sequence ID" value="MBF4762343.1"/>
    <property type="molecule type" value="Genomic_DNA"/>
</dbReference>
<keyword evidence="3" id="KW-0804">Transcription</keyword>
<feature type="domain" description="HTH luxR-type" evidence="4">
    <location>
        <begin position="148"/>
        <end position="213"/>
    </location>
</feature>
<accession>A0A930YD32</accession>
<dbReference type="AlphaFoldDB" id="A0A930YD32"/>
<proteinExistence type="predicted"/>
<dbReference type="Proteomes" id="UP000640489">
    <property type="component" value="Unassembled WGS sequence"/>
</dbReference>
<evidence type="ECO:0000313" key="5">
    <source>
        <dbReference type="EMBL" id="MBF4762343.1"/>
    </source>
</evidence>
<keyword evidence="6" id="KW-1185">Reference proteome</keyword>
<dbReference type="InterPro" id="IPR036388">
    <property type="entry name" value="WH-like_DNA-bd_sf"/>
</dbReference>
<protein>
    <submittedName>
        <fullName evidence="5">Helix-turn-helix transcriptional regulator</fullName>
    </submittedName>
</protein>
<dbReference type="PANTHER" id="PTHR44688">
    <property type="entry name" value="DNA-BINDING TRANSCRIPTIONAL ACTIVATOR DEVR_DOSR"/>
    <property type="match status" value="1"/>
</dbReference>
<evidence type="ECO:0000256" key="1">
    <source>
        <dbReference type="ARBA" id="ARBA00023015"/>
    </source>
</evidence>
<evidence type="ECO:0000256" key="3">
    <source>
        <dbReference type="ARBA" id="ARBA00023163"/>
    </source>
</evidence>
<evidence type="ECO:0000313" key="6">
    <source>
        <dbReference type="Proteomes" id="UP000640489"/>
    </source>
</evidence>
<comment type="caution">
    <text evidence="5">The sequence shown here is derived from an EMBL/GenBank/DDBJ whole genome shotgun (WGS) entry which is preliminary data.</text>
</comment>
<gene>
    <name evidence="5" type="ORF">ISU07_04335</name>
</gene>
<keyword evidence="2" id="KW-0238">DNA-binding</keyword>
<evidence type="ECO:0000256" key="2">
    <source>
        <dbReference type="ARBA" id="ARBA00023125"/>
    </source>
</evidence>
<reference evidence="5" key="1">
    <citation type="submission" date="2020-11" db="EMBL/GenBank/DDBJ databases">
        <title>Nocardioides sp. nov., isolated from Soil of Cynanchum wilfordii Hemsley rhizosphere.</title>
        <authorList>
            <person name="Lee J.-S."/>
            <person name="Suh M.K."/>
            <person name="Kim J.-S."/>
        </authorList>
    </citation>
    <scope>NUCLEOTIDE SEQUENCE</scope>
    <source>
        <strain evidence="5">KCTC 19275</strain>
    </source>
</reference>
<dbReference type="GO" id="GO:0006355">
    <property type="term" value="P:regulation of DNA-templated transcription"/>
    <property type="evidence" value="ECO:0007669"/>
    <property type="project" value="InterPro"/>
</dbReference>
<name>A0A930YD32_9ACTN</name>
<organism evidence="5 6">
    <name type="scientific">Nocardioides islandensis</name>
    <dbReference type="NCBI Taxonomy" id="433663"/>
    <lineage>
        <taxon>Bacteria</taxon>
        <taxon>Bacillati</taxon>
        <taxon>Actinomycetota</taxon>
        <taxon>Actinomycetes</taxon>
        <taxon>Propionibacteriales</taxon>
        <taxon>Nocardioidaceae</taxon>
        <taxon>Nocardioides</taxon>
    </lineage>
</organism>
<dbReference type="SMART" id="SM00421">
    <property type="entry name" value="HTH_LUXR"/>
    <property type="match status" value="1"/>
</dbReference>
<dbReference type="PROSITE" id="PS00622">
    <property type="entry name" value="HTH_LUXR_1"/>
    <property type="match status" value="1"/>
</dbReference>
<keyword evidence="1" id="KW-0805">Transcription regulation</keyword>
<dbReference type="RefSeq" id="WP_194705472.1">
    <property type="nucleotide sequence ID" value="NZ_JADKPN010000001.1"/>
</dbReference>
<dbReference type="GO" id="GO:0003677">
    <property type="term" value="F:DNA binding"/>
    <property type="evidence" value="ECO:0007669"/>
    <property type="project" value="UniProtKB-KW"/>
</dbReference>
<dbReference type="PROSITE" id="PS50043">
    <property type="entry name" value="HTH_LUXR_2"/>
    <property type="match status" value="1"/>
</dbReference>
<evidence type="ECO:0000259" key="4">
    <source>
        <dbReference type="PROSITE" id="PS50043"/>
    </source>
</evidence>